<dbReference type="Gene3D" id="1.10.340.70">
    <property type="match status" value="1"/>
</dbReference>
<proteinExistence type="predicted"/>
<dbReference type="Gene3D" id="3.30.70.270">
    <property type="match status" value="1"/>
</dbReference>
<keyword evidence="6" id="KW-0695">RNA-directed DNA polymerase</keyword>
<dbReference type="GO" id="GO:0016787">
    <property type="term" value="F:hydrolase activity"/>
    <property type="evidence" value="ECO:0007669"/>
    <property type="project" value="UniProtKB-KW"/>
</dbReference>
<dbReference type="SUPFAM" id="SSF56672">
    <property type="entry name" value="DNA/RNA polymerases"/>
    <property type="match status" value="1"/>
</dbReference>
<evidence type="ECO:0000256" key="4">
    <source>
        <dbReference type="ARBA" id="ARBA00022759"/>
    </source>
</evidence>
<keyword evidence="1" id="KW-0808">Transferase</keyword>
<dbReference type="InterPro" id="IPR050951">
    <property type="entry name" value="Retrovirus_Pol_polyprotein"/>
</dbReference>
<accession>A0AAE1T5K0</accession>
<evidence type="ECO:0000256" key="6">
    <source>
        <dbReference type="ARBA" id="ARBA00022918"/>
    </source>
</evidence>
<dbReference type="Proteomes" id="UP001289374">
    <property type="component" value="Unassembled WGS sequence"/>
</dbReference>
<keyword evidence="5" id="KW-0378">Hydrolase</keyword>
<dbReference type="GO" id="GO:0003676">
    <property type="term" value="F:nucleic acid binding"/>
    <property type="evidence" value="ECO:0007669"/>
    <property type="project" value="InterPro"/>
</dbReference>
<dbReference type="FunFam" id="3.30.70.270:FF:000115">
    <property type="entry name" value="Polyprotein of retroviral origin, putative"/>
    <property type="match status" value="1"/>
</dbReference>
<dbReference type="GO" id="GO:0003964">
    <property type="term" value="F:RNA-directed DNA polymerase activity"/>
    <property type="evidence" value="ECO:0007669"/>
    <property type="project" value="UniProtKB-KW"/>
</dbReference>
<dbReference type="EMBL" id="JACGWL010000777">
    <property type="protein sequence ID" value="KAK4381994.1"/>
    <property type="molecule type" value="Genomic_DNA"/>
</dbReference>
<evidence type="ECO:0000313" key="8">
    <source>
        <dbReference type="EMBL" id="KAK4381994.1"/>
    </source>
</evidence>
<dbReference type="GO" id="GO:0004519">
    <property type="term" value="F:endonuclease activity"/>
    <property type="evidence" value="ECO:0007669"/>
    <property type="project" value="UniProtKB-KW"/>
</dbReference>
<dbReference type="InterPro" id="IPR001584">
    <property type="entry name" value="Integrase_cat-core"/>
</dbReference>
<feature type="domain" description="Integrase catalytic" evidence="7">
    <location>
        <begin position="364"/>
        <end position="470"/>
    </location>
</feature>
<evidence type="ECO:0000313" key="9">
    <source>
        <dbReference type="Proteomes" id="UP001289374"/>
    </source>
</evidence>
<keyword evidence="4" id="KW-0255">Endonuclease</keyword>
<dbReference type="Gene3D" id="3.30.420.10">
    <property type="entry name" value="Ribonuclease H-like superfamily/Ribonuclease H"/>
    <property type="match status" value="1"/>
</dbReference>
<keyword evidence="2" id="KW-0548">Nucleotidyltransferase</keyword>
<evidence type="ECO:0000256" key="3">
    <source>
        <dbReference type="ARBA" id="ARBA00022722"/>
    </source>
</evidence>
<dbReference type="InterPro" id="IPR043128">
    <property type="entry name" value="Rev_trsase/Diguanyl_cyclase"/>
</dbReference>
<dbReference type="InterPro" id="IPR012337">
    <property type="entry name" value="RNaseH-like_sf"/>
</dbReference>
<keyword evidence="3" id="KW-0540">Nuclease</keyword>
<dbReference type="PROSITE" id="PS50994">
    <property type="entry name" value="INTEGRASE"/>
    <property type="match status" value="1"/>
</dbReference>
<dbReference type="InterPro" id="IPR036397">
    <property type="entry name" value="RNaseH_sf"/>
</dbReference>
<dbReference type="PANTHER" id="PTHR37984">
    <property type="entry name" value="PROTEIN CBG26694"/>
    <property type="match status" value="1"/>
</dbReference>
<organism evidence="8 9">
    <name type="scientific">Sesamum angolense</name>
    <dbReference type="NCBI Taxonomy" id="2727404"/>
    <lineage>
        <taxon>Eukaryota</taxon>
        <taxon>Viridiplantae</taxon>
        <taxon>Streptophyta</taxon>
        <taxon>Embryophyta</taxon>
        <taxon>Tracheophyta</taxon>
        <taxon>Spermatophyta</taxon>
        <taxon>Magnoliopsida</taxon>
        <taxon>eudicotyledons</taxon>
        <taxon>Gunneridae</taxon>
        <taxon>Pentapetalae</taxon>
        <taxon>asterids</taxon>
        <taxon>lamiids</taxon>
        <taxon>Lamiales</taxon>
        <taxon>Pedaliaceae</taxon>
        <taxon>Sesamum</taxon>
    </lineage>
</organism>
<dbReference type="PANTHER" id="PTHR37984:SF5">
    <property type="entry name" value="PROTEIN NYNRIN-LIKE"/>
    <property type="match status" value="1"/>
</dbReference>
<sequence length="589" mass="67928">MDRKKVQAVMDWGIPSKMADLRSFLGLANYYRRFIKGYSKIVNPLKDLLRKDQKWEWIVACDDAFRSLKKAISSQPVLKLPQFNKPFEMQVDASDRALGGMLVQDKHHVAFESHKLKDAELRYNTHEKEMTAVIHCLKVWRHYLLGTKFTVVTDNVANTYFKTQQKLSPKQARWQEFLGEFNFEWVYRLGKHNDMADAVSRKLVEEYFAALIVVESDILDQNRESSKTDAGYLKLVEHVLSGLVRKYWLDSGLLYAKGGRVFVPTGTLRRRLLRETHDPQWTGHPGIDRMVALLARRCYWPRMEEDVEAYVRTCLVCQLDKVERKKEAGLLQPLPIPKVPWQSILMDFISGFPKVNGMSSVLIVVDRFSNKHFGVPKDIVSDRDARFTERFWTTLFNMMGTELKFSTPNHPQTDGQTERLNALVEYYLRDYVSASQRSWVDLLDVAQFSYNLHRSSATCMSPFELAYRQQPTTPHEISVQKTGGKCPAAYQFARSKQELLDKAKDSLAKAQRKTKKYVDMGRRYMEFSVGDQVLLKLTPQIWKKISSKSVHRGLIPKYDRPFEVMSKVGFAGHGETTNSTCSTGDSKGV</sequence>
<dbReference type="InterPro" id="IPR041373">
    <property type="entry name" value="RT_RNaseH"/>
</dbReference>
<dbReference type="Pfam" id="PF17917">
    <property type="entry name" value="RT_RNaseH"/>
    <property type="match status" value="1"/>
</dbReference>
<name>A0AAE1T5K0_9LAMI</name>
<dbReference type="CDD" id="cd09274">
    <property type="entry name" value="RNase_HI_RT_Ty3"/>
    <property type="match status" value="1"/>
</dbReference>
<dbReference type="Pfam" id="PF17921">
    <property type="entry name" value="Integrase_H2C2"/>
    <property type="match status" value="1"/>
</dbReference>
<dbReference type="GO" id="GO:0015074">
    <property type="term" value="P:DNA integration"/>
    <property type="evidence" value="ECO:0007669"/>
    <property type="project" value="InterPro"/>
</dbReference>
<evidence type="ECO:0000256" key="5">
    <source>
        <dbReference type="ARBA" id="ARBA00022801"/>
    </source>
</evidence>
<dbReference type="InterPro" id="IPR043502">
    <property type="entry name" value="DNA/RNA_pol_sf"/>
</dbReference>
<evidence type="ECO:0000256" key="2">
    <source>
        <dbReference type="ARBA" id="ARBA00022695"/>
    </source>
</evidence>
<evidence type="ECO:0000259" key="7">
    <source>
        <dbReference type="PROSITE" id="PS50994"/>
    </source>
</evidence>
<reference evidence="8" key="2">
    <citation type="journal article" date="2024" name="Plant">
        <title>Genomic evolution and insights into agronomic trait innovations of Sesamum species.</title>
        <authorList>
            <person name="Miao H."/>
            <person name="Wang L."/>
            <person name="Qu L."/>
            <person name="Liu H."/>
            <person name="Sun Y."/>
            <person name="Le M."/>
            <person name="Wang Q."/>
            <person name="Wei S."/>
            <person name="Zheng Y."/>
            <person name="Lin W."/>
            <person name="Duan Y."/>
            <person name="Cao H."/>
            <person name="Xiong S."/>
            <person name="Wang X."/>
            <person name="Wei L."/>
            <person name="Li C."/>
            <person name="Ma Q."/>
            <person name="Ju M."/>
            <person name="Zhao R."/>
            <person name="Li G."/>
            <person name="Mu C."/>
            <person name="Tian Q."/>
            <person name="Mei H."/>
            <person name="Zhang T."/>
            <person name="Gao T."/>
            <person name="Zhang H."/>
        </authorList>
    </citation>
    <scope>NUCLEOTIDE SEQUENCE</scope>
    <source>
        <strain evidence="8">K16</strain>
    </source>
</reference>
<dbReference type="InterPro" id="IPR041588">
    <property type="entry name" value="Integrase_H2C2"/>
</dbReference>
<reference evidence="8" key="1">
    <citation type="submission" date="2020-06" db="EMBL/GenBank/DDBJ databases">
        <authorList>
            <person name="Li T."/>
            <person name="Hu X."/>
            <person name="Zhang T."/>
            <person name="Song X."/>
            <person name="Zhang H."/>
            <person name="Dai N."/>
            <person name="Sheng W."/>
            <person name="Hou X."/>
            <person name="Wei L."/>
        </authorList>
    </citation>
    <scope>NUCLEOTIDE SEQUENCE</scope>
    <source>
        <strain evidence="8">K16</strain>
        <tissue evidence="8">Leaf</tissue>
    </source>
</reference>
<dbReference type="SUPFAM" id="SSF53098">
    <property type="entry name" value="Ribonuclease H-like"/>
    <property type="match status" value="1"/>
</dbReference>
<keyword evidence="9" id="KW-1185">Reference proteome</keyword>
<comment type="caution">
    <text evidence="8">The sequence shown here is derived from an EMBL/GenBank/DDBJ whole genome shotgun (WGS) entry which is preliminary data.</text>
</comment>
<dbReference type="FunFam" id="1.10.340.70:FF:000001">
    <property type="entry name" value="Retrovirus-related Pol polyprotein from transposon gypsy-like Protein"/>
    <property type="match status" value="1"/>
</dbReference>
<dbReference type="AlphaFoldDB" id="A0AAE1T5K0"/>
<evidence type="ECO:0000256" key="1">
    <source>
        <dbReference type="ARBA" id="ARBA00022679"/>
    </source>
</evidence>
<protein>
    <submittedName>
        <fullName evidence="8">Retrovirus-related Pol polyprotein from transposon.6</fullName>
    </submittedName>
</protein>
<gene>
    <name evidence="8" type="ORF">Sango_2914500</name>
</gene>